<keyword evidence="5 6" id="KW-0234">DNA repair</keyword>
<dbReference type="PATRIC" id="fig|1216932.3.peg.2016"/>
<keyword evidence="8" id="KW-0347">Helicase</keyword>
<dbReference type="OrthoDB" id="5293449at2"/>
<feature type="region of interest" description="Domain III" evidence="6">
    <location>
        <begin position="152"/>
        <end position="200"/>
    </location>
</feature>
<accession>W6SHJ9</accession>
<feature type="region of interest" description="Domain II" evidence="6">
    <location>
        <begin position="65"/>
        <end position="142"/>
    </location>
</feature>
<dbReference type="Gene3D" id="1.10.150.20">
    <property type="entry name" value="5' to 3' exonuclease, C-terminal subdomain"/>
    <property type="match status" value="1"/>
</dbReference>
<protein>
    <recommendedName>
        <fullName evidence="6">Holliday junction branch migration complex subunit RuvA</fullName>
    </recommendedName>
</protein>
<dbReference type="InterPro" id="IPR036267">
    <property type="entry name" value="RuvA_C_sf"/>
</dbReference>
<keyword evidence="8" id="KW-0547">Nucleotide-binding</keyword>
<dbReference type="InterPro" id="IPR013849">
    <property type="entry name" value="DNA_helicase_Holl-junc_RuvA_I"/>
</dbReference>
<comment type="subunit">
    <text evidence="6">Homotetramer. Forms an RuvA(8)-RuvB(12)-Holliday junction (HJ) complex. HJ DNA is sandwiched between 2 RuvA tetramers; dsDNA enters through RuvA and exits via RuvB. An RuvB hexamer assembles on each DNA strand where it exits the tetramer. Each RuvB hexamer is contacted by two RuvA subunits (via domain III) on 2 adjacent RuvB subunits; this complex drives branch migration. In the full resolvosome a probable DNA-RuvA(4)-RuvB(12)-RuvC(2) complex forms which resolves the HJ.</text>
</comment>
<dbReference type="GO" id="GO:0006310">
    <property type="term" value="P:DNA recombination"/>
    <property type="evidence" value="ECO:0007669"/>
    <property type="project" value="UniProtKB-UniRule"/>
</dbReference>
<dbReference type="HOGENOM" id="CLU_087936_3_0_9"/>
<comment type="similarity">
    <text evidence="6">Belongs to the RuvA family.</text>
</comment>
<evidence type="ECO:0000256" key="4">
    <source>
        <dbReference type="ARBA" id="ARBA00023172"/>
    </source>
</evidence>
<dbReference type="AlphaFoldDB" id="W6SHJ9"/>
<evidence type="ECO:0000256" key="1">
    <source>
        <dbReference type="ARBA" id="ARBA00022490"/>
    </source>
</evidence>
<dbReference type="GO" id="GO:0006281">
    <property type="term" value="P:DNA repair"/>
    <property type="evidence" value="ECO:0007669"/>
    <property type="project" value="UniProtKB-UniRule"/>
</dbReference>
<comment type="caution">
    <text evidence="6">Lacks conserved residue(s) required for the propagation of feature annotation.</text>
</comment>
<dbReference type="RefSeq" id="WP_044038917.1">
    <property type="nucleotide sequence ID" value="NZ_HG917868.1"/>
</dbReference>
<dbReference type="InterPro" id="IPR010994">
    <property type="entry name" value="RuvA_2-like"/>
</dbReference>
<dbReference type="InterPro" id="IPR011114">
    <property type="entry name" value="RuvA_C"/>
</dbReference>
<sequence length="200" mass="22522">MYEYIKGIYKGFKKDYIIIENQGIGYKIFTSGSTMAALPDLDQEVFVYLKQVVREDFIGLYGFITEEELELFNNLTNINGVGAKAALSILSIGNVANIKYAIVSNDEKFIIKAQGIGKKIAQRIILELKDKLYKEQISDGMTIDDISILDNIDNNKIIEVREALLALGYGEKEIEKALKKATLTDTIENIIKEALRLLMN</sequence>
<dbReference type="Pfam" id="PF01330">
    <property type="entry name" value="RuvA_N"/>
    <property type="match status" value="1"/>
</dbReference>
<dbReference type="InterPro" id="IPR000085">
    <property type="entry name" value="RuvA"/>
</dbReference>
<dbReference type="SMART" id="SM00278">
    <property type="entry name" value="HhH1"/>
    <property type="match status" value="2"/>
</dbReference>
<dbReference type="CDD" id="cd14332">
    <property type="entry name" value="UBA_RuvA_C"/>
    <property type="match status" value="1"/>
</dbReference>
<keyword evidence="2 6" id="KW-0227">DNA damage</keyword>
<dbReference type="Pfam" id="PF14520">
    <property type="entry name" value="HHH_5"/>
    <property type="match status" value="1"/>
</dbReference>
<dbReference type="HAMAP" id="MF_00031">
    <property type="entry name" value="DNA_HJ_migration_RuvA"/>
    <property type="match status" value="1"/>
</dbReference>
<dbReference type="GO" id="GO:0048476">
    <property type="term" value="C:Holliday junction resolvase complex"/>
    <property type="evidence" value="ECO:0007669"/>
    <property type="project" value="UniProtKB-UniRule"/>
</dbReference>
<dbReference type="STRING" id="1216932.CM240_2017"/>
<feature type="domain" description="Helix-hairpin-helix DNA-binding motif class 1" evidence="7">
    <location>
        <begin position="108"/>
        <end position="127"/>
    </location>
</feature>
<dbReference type="Gene3D" id="1.10.8.10">
    <property type="entry name" value="DNA helicase RuvA subunit, C-terminal domain"/>
    <property type="match status" value="1"/>
</dbReference>
<dbReference type="GO" id="GO:0000400">
    <property type="term" value="F:four-way junction DNA binding"/>
    <property type="evidence" value="ECO:0007669"/>
    <property type="project" value="UniProtKB-UniRule"/>
</dbReference>
<feature type="region of interest" description="Domain I" evidence="6">
    <location>
        <begin position="1"/>
        <end position="64"/>
    </location>
</feature>
<dbReference type="GO" id="GO:0009378">
    <property type="term" value="F:four-way junction helicase activity"/>
    <property type="evidence" value="ECO:0007669"/>
    <property type="project" value="InterPro"/>
</dbReference>
<dbReference type="KEGG" id="clt:CM240_2017"/>
<reference evidence="8 9" key="1">
    <citation type="submission" date="2013-11" db="EMBL/GenBank/DDBJ databases">
        <title>Complete genome sequence of Clostridum sp. M2/40.</title>
        <authorList>
            <person name="Wibberg D."/>
            <person name="Puehler A."/>
            <person name="Schlueter A."/>
        </authorList>
    </citation>
    <scope>NUCLEOTIDE SEQUENCE [LARGE SCALE GENOMIC DNA]</scope>
    <source>
        <strain evidence="9">M2/40</strain>
    </source>
</reference>
<dbReference type="eggNOG" id="COG0632">
    <property type="taxonomic scope" value="Bacteria"/>
</dbReference>
<dbReference type="EMBL" id="HG917868">
    <property type="protein sequence ID" value="CDM69175.1"/>
    <property type="molecule type" value="Genomic_DNA"/>
</dbReference>
<dbReference type="SUPFAM" id="SSF47781">
    <property type="entry name" value="RuvA domain 2-like"/>
    <property type="match status" value="1"/>
</dbReference>
<dbReference type="Pfam" id="PF07499">
    <property type="entry name" value="RuvA_C"/>
    <property type="match status" value="1"/>
</dbReference>
<dbReference type="GO" id="GO:0005737">
    <property type="term" value="C:cytoplasm"/>
    <property type="evidence" value="ECO:0007669"/>
    <property type="project" value="UniProtKB-SubCell"/>
</dbReference>
<keyword evidence="8" id="KW-0067">ATP-binding</keyword>
<dbReference type="SUPFAM" id="SSF46929">
    <property type="entry name" value="DNA helicase RuvA subunit, C-terminal domain"/>
    <property type="match status" value="1"/>
</dbReference>
<evidence type="ECO:0000256" key="5">
    <source>
        <dbReference type="ARBA" id="ARBA00023204"/>
    </source>
</evidence>
<evidence type="ECO:0000259" key="7">
    <source>
        <dbReference type="SMART" id="SM00278"/>
    </source>
</evidence>
<dbReference type="InterPro" id="IPR012340">
    <property type="entry name" value="NA-bd_OB-fold"/>
</dbReference>
<comment type="domain">
    <text evidence="6">Has three domains with a flexible linker between the domains II and III and assumes an 'L' shape. Domain III is highly mobile and contacts RuvB.</text>
</comment>
<keyword evidence="4 6" id="KW-0233">DNA recombination</keyword>
<keyword evidence="1 6" id="KW-0963">Cytoplasm</keyword>
<dbReference type="GO" id="GO:0009379">
    <property type="term" value="C:Holliday junction helicase complex"/>
    <property type="evidence" value="ECO:0007669"/>
    <property type="project" value="InterPro"/>
</dbReference>
<keyword evidence="3 6" id="KW-0238">DNA-binding</keyword>
<evidence type="ECO:0000256" key="2">
    <source>
        <dbReference type="ARBA" id="ARBA00022763"/>
    </source>
</evidence>
<dbReference type="InterPro" id="IPR003583">
    <property type="entry name" value="Hlx-hairpin-Hlx_DNA-bd_motif"/>
</dbReference>
<keyword evidence="9" id="KW-1185">Reference proteome</keyword>
<keyword evidence="8" id="KW-0378">Hydrolase</keyword>
<evidence type="ECO:0000313" key="9">
    <source>
        <dbReference type="Proteomes" id="UP000019426"/>
    </source>
</evidence>
<dbReference type="Gene3D" id="2.40.50.140">
    <property type="entry name" value="Nucleic acid-binding proteins"/>
    <property type="match status" value="1"/>
</dbReference>
<dbReference type="SUPFAM" id="SSF50249">
    <property type="entry name" value="Nucleic acid-binding proteins"/>
    <property type="match status" value="1"/>
</dbReference>
<feature type="domain" description="Helix-hairpin-helix DNA-binding motif class 1" evidence="7">
    <location>
        <begin position="73"/>
        <end position="92"/>
    </location>
</feature>
<evidence type="ECO:0000256" key="6">
    <source>
        <dbReference type="HAMAP-Rule" id="MF_00031"/>
    </source>
</evidence>
<dbReference type="GO" id="GO:0005524">
    <property type="term" value="F:ATP binding"/>
    <property type="evidence" value="ECO:0007669"/>
    <property type="project" value="InterPro"/>
</dbReference>
<name>W6SHJ9_9CLOT</name>
<evidence type="ECO:0000313" key="8">
    <source>
        <dbReference type="EMBL" id="CDM69175.1"/>
    </source>
</evidence>
<proteinExistence type="inferred from homology"/>
<organism evidence="8 9">
    <name type="scientific">Clostridium bornimense</name>
    <dbReference type="NCBI Taxonomy" id="1216932"/>
    <lineage>
        <taxon>Bacteria</taxon>
        <taxon>Bacillati</taxon>
        <taxon>Bacillota</taxon>
        <taxon>Clostridia</taxon>
        <taxon>Eubacteriales</taxon>
        <taxon>Clostridiaceae</taxon>
        <taxon>Clostridium</taxon>
    </lineage>
</organism>
<comment type="function">
    <text evidence="6">The RuvA-RuvB-RuvC complex processes Holliday junction (HJ) DNA during genetic recombination and DNA repair, while the RuvA-RuvB complex plays an important role in the rescue of blocked DNA replication forks via replication fork reversal (RFR). RuvA specifically binds to HJ cruciform DNA, conferring on it an open structure. The RuvB hexamer acts as an ATP-dependent pump, pulling dsDNA into and through the RuvAB complex. HJ branch migration allows RuvC to scan DNA until it finds its consensus sequence, where it cleaves and resolves the cruciform DNA.</text>
</comment>
<comment type="subcellular location">
    <subcellularLocation>
        <location evidence="6">Cytoplasm</location>
    </subcellularLocation>
</comment>
<dbReference type="NCBIfam" id="TIGR00084">
    <property type="entry name" value="ruvA"/>
    <property type="match status" value="1"/>
</dbReference>
<dbReference type="Proteomes" id="UP000019426">
    <property type="component" value="Chromosome M2/40_rep1"/>
</dbReference>
<dbReference type="GO" id="GO:0016787">
    <property type="term" value="F:hydrolase activity"/>
    <property type="evidence" value="ECO:0007669"/>
    <property type="project" value="UniProtKB-KW"/>
</dbReference>
<evidence type="ECO:0000256" key="3">
    <source>
        <dbReference type="ARBA" id="ARBA00023125"/>
    </source>
</evidence>
<gene>
    <name evidence="6 8" type="primary">ruvA</name>
    <name evidence="8" type="ORF">CM240_2017</name>
</gene>